<comment type="caution">
    <text evidence="1">The sequence shown here is derived from an EMBL/GenBank/DDBJ whole genome shotgun (WGS) entry which is preliminary data.</text>
</comment>
<organism evidence="1 2">
    <name type="scientific">Bifidobacterium cuniculi</name>
    <dbReference type="NCBI Taxonomy" id="1688"/>
    <lineage>
        <taxon>Bacteria</taxon>
        <taxon>Bacillati</taxon>
        <taxon>Actinomycetota</taxon>
        <taxon>Actinomycetes</taxon>
        <taxon>Bifidobacteriales</taxon>
        <taxon>Bifidobacteriaceae</taxon>
        <taxon>Bifidobacterium</taxon>
    </lineage>
</organism>
<dbReference type="AlphaFoldDB" id="A0A087B4E4"/>
<evidence type="ECO:0000313" key="2">
    <source>
        <dbReference type="Proteomes" id="UP000029067"/>
    </source>
</evidence>
<dbReference type="EMBL" id="JGYV01000001">
    <property type="protein sequence ID" value="KFI65894.1"/>
    <property type="molecule type" value="Genomic_DNA"/>
</dbReference>
<gene>
    <name evidence="1" type="ORF">BCUN_0392</name>
</gene>
<keyword evidence="2" id="KW-1185">Reference proteome</keyword>
<dbReference type="Proteomes" id="UP000029067">
    <property type="component" value="Unassembled WGS sequence"/>
</dbReference>
<evidence type="ECO:0000313" key="1">
    <source>
        <dbReference type="EMBL" id="KFI65894.1"/>
    </source>
</evidence>
<sequence>MSRVIPPDVALWATERLRGELAGQYPGLQVDIRVPAGYRGDWPLIVIRDDGGGQEGPLLFDRSLGVTVHYGPIDDPYPSRQLAAAVYSSLTDTSIPYESGPVASITSDGCNGPYPVTGQDLDAAWYMTVEYQAVGTIQPQQGANND</sequence>
<dbReference type="STRING" id="1688.BCUN_0392"/>
<protein>
    <recommendedName>
        <fullName evidence="3">Tail terminator</fullName>
    </recommendedName>
</protein>
<accession>A0A087B4E4</accession>
<dbReference type="RefSeq" id="WP_051920485.1">
    <property type="nucleotide sequence ID" value="NZ_JGYV01000001.1"/>
</dbReference>
<name>A0A087B4E4_9BIFI</name>
<evidence type="ECO:0008006" key="3">
    <source>
        <dbReference type="Google" id="ProtNLM"/>
    </source>
</evidence>
<dbReference type="eggNOG" id="ENOG5031V88">
    <property type="taxonomic scope" value="Bacteria"/>
</dbReference>
<proteinExistence type="predicted"/>
<reference evidence="1 2" key="1">
    <citation type="submission" date="2014-03" db="EMBL/GenBank/DDBJ databases">
        <title>Genomics of Bifidobacteria.</title>
        <authorList>
            <person name="Ventura M."/>
            <person name="Milani C."/>
            <person name="Lugli G.A."/>
        </authorList>
    </citation>
    <scope>NUCLEOTIDE SEQUENCE [LARGE SCALE GENOMIC DNA]</scope>
    <source>
        <strain evidence="1 2">LMG 10738</strain>
    </source>
</reference>
<dbReference type="OrthoDB" id="5068225at2"/>